<dbReference type="EMBL" id="JYDW01000187">
    <property type="protein sequence ID" value="KRZ52656.1"/>
    <property type="molecule type" value="Genomic_DNA"/>
</dbReference>
<dbReference type="Proteomes" id="UP000054721">
    <property type="component" value="Unassembled WGS sequence"/>
</dbReference>
<protein>
    <submittedName>
        <fullName evidence="1">Uncharacterized protein</fullName>
    </submittedName>
</protein>
<organism evidence="1 2">
    <name type="scientific">Trichinella nativa</name>
    <dbReference type="NCBI Taxonomy" id="6335"/>
    <lineage>
        <taxon>Eukaryota</taxon>
        <taxon>Metazoa</taxon>
        <taxon>Ecdysozoa</taxon>
        <taxon>Nematoda</taxon>
        <taxon>Enoplea</taxon>
        <taxon>Dorylaimia</taxon>
        <taxon>Trichinellida</taxon>
        <taxon>Trichinellidae</taxon>
        <taxon>Trichinella</taxon>
    </lineage>
</organism>
<gene>
    <name evidence="1" type="ORF">T02_11668</name>
</gene>
<dbReference type="AlphaFoldDB" id="A0A0V1KZD3"/>
<proteinExistence type="predicted"/>
<reference evidence="1 2" key="1">
    <citation type="submission" date="2015-05" db="EMBL/GenBank/DDBJ databases">
        <title>Evolution of Trichinella species and genotypes.</title>
        <authorList>
            <person name="Korhonen P.K."/>
            <person name="Edoardo P."/>
            <person name="Giuseppe L.R."/>
            <person name="Gasser R.B."/>
        </authorList>
    </citation>
    <scope>NUCLEOTIDE SEQUENCE [LARGE SCALE GENOMIC DNA]</scope>
    <source>
        <strain evidence="1">ISS10</strain>
    </source>
</reference>
<sequence length="74" mass="8692">MTQGEISRNINTAWLRHATQNGPRFGHVSIHARGPRRNGLNMIVKLCYDYYYSDYYPVEEKPKHCAGQRRLKNI</sequence>
<keyword evidence="2" id="KW-1185">Reference proteome</keyword>
<comment type="caution">
    <text evidence="1">The sequence shown here is derived from an EMBL/GenBank/DDBJ whole genome shotgun (WGS) entry which is preliminary data.</text>
</comment>
<evidence type="ECO:0000313" key="1">
    <source>
        <dbReference type="EMBL" id="KRZ52656.1"/>
    </source>
</evidence>
<evidence type="ECO:0000313" key="2">
    <source>
        <dbReference type="Proteomes" id="UP000054721"/>
    </source>
</evidence>
<name>A0A0V1KZD3_9BILA</name>
<accession>A0A0V1KZD3</accession>